<sequence length="270" mass="30918">MCGLLFGLSLFNNALVPLPAFPQLLYAKLLGKGPGEEMEEIRELDKDFADQMSKLLSTEEELLSELELELELRNGDRVEVTKANVHLYVKKKVRDYLAPLQFDRFQQGFDKVCDTKVLGIFRPVELEALVTGEKYFDWVALEKSTRYKDPYTDSHSTIKMFWEVFHALDDDQKRKFLVFVAGSDRVPVGGLQNLGLTIAELQIPRDDAVDDHDDEEASEDRLSRLCPVAHCCDNNEYNRTLDLPMYTSKELVKDRLMATLSFSNCPFHIA</sequence>
<feature type="active site" description="Glycyl thioester intermediate" evidence="5">
    <location>
        <position position="232"/>
    </location>
</feature>
<protein>
    <recommendedName>
        <fullName evidence="2">HECT-type E3 ubiquitin transferase</fullName>
        <ecNumber evidence="2">2.3.2.26</ecNumber>
    </recommendedName>
</protein>
<proteinExistence type="predicted"/>
<dbReference type="GO" id="GO:0061630">
    <property type="term" value="F:ubiquitin protein ligase activity"/>
    <property type="evidence" value="ECO:0007669"/>
    <property type="project" value="UniProtKB-EC"/>
</dbReference>
<dbReference type="GeneID" id="105440950"/>
<name>A0A7M7SX34_STRPU</name>
<dbReference type="PANTHER" id="PTHR45700">
    <property type="entry name" value="UBIQUITIN-PROTEIN LIGASE E3C"/>
    <property type="match status" value="1"/>
</dbReference>
<dbReference type="SUPFAM" id="SSF56204">
    <property type="entry name" value="Hect, E3 ligase catalytic domain"/>
    <property type="match status" value="1"/>
</dbReference>
<dbReference type="RefSeq" id="XP_030837663.1">
    <property type="nucleotide sequence ID" value="XM_030981803.1"/>
</dbReference>
<dbReference type="OMA" id="INAHTHE"/>
<organism evidence="7 8">
    <name type="scientific">Strongylocentrotus purpuratus</name>
    <name type="common">Purple sea urchin</name>
    <dbReference type="NCBI Taxonomy" id="7668"/>
    <lineage>
        <taxon>Eukaryota</taxon>
        <taxon>Metazoa</taxon>
        <taxon>Echinodermata</taxon>
        <taxon>Eleutherozoa</taxon>
        <taxon>Echinozoa</taxon>
        <taxon>Echinoidea</taxon>
        <taxon>Euechinoidea</taxon>
        <taxon>Echinacea</taxon>
        <taxon>Camarodonta</taxon>
        <taxon>Echinidea</taxon>
        <taxon>Strongylocentrotidae</taxon>
        <taxon>Strongylocentrotus</taxon>
    </lineage>
</organism>
<dbReference type="Pfam" id="PF00632">
    <property type="entry name" value="HECT"/>
    <property type="match status" value="1"/>
</dbReference>
<dbReference type="InterPro" id="IPR000569">
    <property type="entry name" value="HECT_dom"/>
</dbReference>
<evidence type="ECO:0000256" key="1">
    <source>
        <dbReference type="ARBA" id="ARBA00000885"/>
    </source>
</evidence>
<reference evidence="7" key="2">
    <citation type="submission" date="2021-01" db="UniProtKB">
        <authorList>
            <consortium name="EnsemblMetazoa"/>
        </authorList>
    </citation>
    <scope>IDENTIFICATION</scope>
</reference>
<dbReference type="SMART" id="SM00119">
    <property type="entry name" value="HECTc"/>
    <property type="match status" value="1"/>
</dbReference>
<dbReference type="InterPro" id="IPR035983">
    <property type="entry name" value="Hect_E3_ubiquitin_ligase"/>
</dbReference>
<dbReference type="EC" id="2.3.2.26" evidence="2"/>
<dbReference type="OrthoDB" id="5981550at2759"/>
<evidence type="ECO:0000259" key="6">
    <source>
        <dbReference type="PROSITE" id="PS50237"/>
    </source>
</evidence>
<dbReference type="InParanoid" id="A0A7M7SX34"/>
<reference evidence="8" key="1">
    <citation type="submission" date="2015-02" db="EMBL/GenBank/DDBJ databases">
        <title>Genome sequencing for Strongylocentrotus purpuratus.</title>
        <authorList>
            <person name="Murali S."/>
            <person name="Liu Y."/>
            <person name="Vee V."/>
            <person name="English A."/>
            <person name="Wang M."/>
            <person name="Skinner E."/>
            <person name="Han Y."/>
            <person name="Muzny D.M."/>
            <person name="Worley K.C."/>
            <person name="Gibbs R.A."/>
        </authorList>
    </citation>
    <scope>NUCLEOTIDE SEQUENCE</scope>
</reference>
<evidence type="ECO:0000256" key="2">
    <source>
        <dbReference type="ARBA" id="ARBA00012485"/>
    </source>
</evidence>
<dbReference type="Gene3D" id="3.30.2410.10">
    <property type="entry name" value="Hect, E3 ligase catalytic domain"/>
    <property type="match status" value="1"/>
</dbReference>
<keyword evidence="8" id="KW-1185">Reference proteome</keyword>
<dbReference type="AlphaFoldDB" id="A0A7M7SX34"/>
<dbReference type="KEGG" id="spu:105440950"/>
<dbReference type="PROSITE" id="PS50237">
    <property type="entry name" value="HECT"/>
    <property type="match status" value="1"/>
</dbReference>
<feature type="domain" description="HECT" evidence="6">
    <location>
        <begin position="1"/>
        <end position="270"/>
    </location>
</feature>
<dbReference type="PANTHER" id="PTHR45700:SF8">
    <property type="entry name" value="HECT-TYPE E3 UBIQUITIN TRANSFERASE"/>
    <property type="match status" value="1"/>
</dbReference>
<keyword evidence="4 5" id="KW-0833">Ubl conjugation pathway</keyword>
<dbReference type="Proteomes" id="UP000007110">
    <property type="component" value="Unassembled WGS sequence"/>
</dbReference>
<evidence type="ECO:0000256" key="5">
    <source>
        <dbReference type="PROSITE-ProRule" id="PRU00104"/>
    </source>
</evidence>
<accession>A0A7M7SX34</accession>
<evidence type="ECO:0000313" key="7">
    <source>
        <dbReference type="EnsemblMetazoa" id="XP_030837663"/>
    </source>
</evidence>
<dbReference type="EnsemblMetazoa" id="XM_030981803">
    <property type="protein sequence ID" value="XP_030837663"/>
    <property type="gene ID" value="LOC105440950"/>
</dbReference>
<dbReference type="InterPro" id="IPR044611">
    <property type="entry name" value="E3A/B/C-like"/>
</dbReference>
<dbReference type="GO" id="GO:0000209">
    <property type="term" value="P:protein polyubiquitination"/>
    <property type="evidence" value="ECO:0007669"/>
    <property type="project" value="InterPro"/>
</dbReference>
<evidence type="ECO:0000256" key="3">
    <source>
        <dbReference type="ARBA" id="ARBA00022679"/>
    </source>
</evidence>
<evidence type="ECO:0000313" key="8">
    <source>
        <dbReference type="Proteomes" id="UP000007110"/>
    </source>
</evidence>
<comment type="catalytic activity">
    <reaction evidence="1">
        <text>S-ubiquitinyl-[E2 ubiquitin-conjugating enzyme]-L-cysteine + [acceptor protein]-L-lysine = [E2 ubiquitin-conjugating enzyme]-L-cysteine + N(6)-ubiquitinyl-[acceptor protein]-L-lysine.</text>
        <dbReference type="EC" id="2.3.2.26"/>
    </reaction>
</comment>
<keyword evidence="3" id="KW-0808">Transferase</keyword>
<evidence type="ECO:0000256" key="4">
    <source>
        <dbReference type="ARBA" id="ARBA00022786"/>
    </source>
</evidence>